<proteinExistence type="predicted"/>
<dbReference type="AlphaFoldDB" id="A0AAV3S217"/>
<reference evidence="2 3" key="1">
    <citation type="submission" date="2024-01" db="EMBL/GenBank/DDBJ databases">
        <title>The complete chloroplast genome sequence of Lithospermum erythrorhizon: insights into the phylogenetic relationship among Boraginaceae species and the maternal lineages of purple gromwells.</title>
        <authorList>
            <person name="Okada T."/>
            <person name="Watanabe K."/>
        </authorList>
    </citation>
    <scope>NUCLEOTIDE SEQUENCE [LARGE SCALE GENOMIC DNA]</scope>
</reference>
<keyword evidence="3" id="KW-1185">Reference proteome</keyword>
<evidence type="ECO:0000313" key="3">
    <source>
        <dbReference type="Proteomes" id="UP001454036"/>
    </source>
</evidence>
<evidence type="ECO:0000256" key="1">
    <source>
        <dbReference type="SAM" id="MobiDB-lite"/>
    </source>
</evidence>
<accession>A0AAV3S217</accession>
<organism evidence="2 3">
    <name type="scientific">Lithospermum erythrorhizon</name>
    <name type="common">Purple gromwell</name>
    <name type="synonym">Lithospermum officinale var. erythrorhizon</name>
    <dbReference type="NCBI Taxonomy" id="34254"/>
    <lineage>
        <taxon>Eukaryota</taxon>
        <taxon>Viridiplantae</taxon>
        <taxon>Streptophyta</taxon>
        <taxon>Embryophyta</taxon>
        <taxon>Tracheophyta</taxon>
        <taxon>Spermatophyta</taxon>
        <taxon>Magnoliopsida</taxon>
        <taxon>eudicotyledons</taxon>
        <taxon>Gunneridae</taxon>
        <taxon>Pentapetalae</taxon>
        <taxon>asterids</taxon>
        <taxon>lamiids</taxon>
        <taxon>Boraginales</taxon>
        <taxon>Boraginaceae</taxon>
        <taxon>Boraginoideae</taxon>
        <taxon>Lithospermeae</taxon>
        <taxon>Lithospermum</taxon>
    </lineage>
</organism>
<name>A0AAV3S217_LITER</name>
<protein>
    <submittedName>
        <fullName evidence="2">Uncharacterized protein</fullName>
    </submittedName>
</protein>
<dbReference type="Proteomes" id="UP001454036">
    <property type="component" value="Unassembled WGS sequence"/>
</dbReference>
<dbReference type="EMBL" id="BAABME010013891">
    <property type="protein sequence ID" value="GAA0186627.1"/>
    <property type="molecule type" value="Genomic_DNA"/>
</dbReference>
<comment type="caution">
    <text evidence="2">The sequence shown here is derived from an EMBL/GenBank/DDBJ whole genome shotgun (WGS) entry which is preliminary data.</text>
</comment>
<sequence length="151" mass="16080">MGAFSDVRKGAEKGSKRDKSPERGAYPLTRGPVASSPSKALLRTTSPPLSEVRGLREWSRNQTGSLQDRLTNIEPMGHGACSHLEDLKGGKVRLMLSGAGHGSGILPVSREGIGNIIGKSFVRDEEEKRPTRLKVYFGGEGGAEVLGARIG</sequence>
<feature type="compositionally biased region" description="Basic and acidic residues" evidence="1">
    <location>
        <begin position="1"/>
        <end position="22"/>
    </location>
</feature>
<gene>
    <name evidence="2" type="ORF">LIER_33915</name>
</gene>
<evidence type="ECO:0000313" key="2">
    <source>
        <dbReference type="EMBL" id="GAA0186627.1"/>
    </source>
</evidence>
<feature type="region of interest" description="Disordered" evidence="1">
    <location>
        <begin position="1"/>
        <end position="63"/>
    </location>
</feature>
<feature type="compositionally biased region" description="Polar residues" evidence="1">
    <location>
        <begin position="35"/>
        <end position="48"/>
    </location>
</feature>